<dbReference type="GO" id="GO:0018169">
    <property type="term" value="F:ribosomal S6-glutamic acid ligase activity"/>
    <property type="evidence" value="ECO:0007669"/>
    <property type="project" value="TreeGrafter"/>
</dbReference>
<reference evidence="4 5" key="1">
    <citation type="submission" date="2020-08" db="EMBL/GenBank/DDBJ databases">
        <title>Genomic Encyclopedia of Type Strains, Phase III (KMG-III): the genomes of soil and plant-associated and newly described type strains.</title>
        <authorList>
            <person name="Whitman W."/>
        </authorList>
    </citation>
    <scope>NUCLEOTIDE SEQUENCE [LARGE SCALE GENOMIC DNA]</scope>
    <source>
        <strain evidence="4 5">CECT 7744</strain>
    </source>
</reference>
<name>A0A7W5ERM2_9GAMM</name>
<keyword evidence="5" id="KW-1185">Reference proteome</keyword>
<accession>A0A7W5ERM2</accession>
<dbReference type="InterPro" id="IPR013815">
    <property type="entry name" value="ATP_grasp_subdomain_1"/>
</dbReference>
<dbReference type="InterPro" id="IPR011761">
    <property type="entry name" value="ATP-grasp"/>
</dbReference>
<dbReference type="InterPro" id="IPR005479">
    <property type="entry name" value="CPAse_ATP-bd"/>
</dbReference>
<dbReference type="Pfam" id="PF02786">
    <property type="entry name" value="CPSase_L_D2"/>
    <property type="match status" value="1"/>
</dbReference>
<evidence type="ECO:0000259" key="3">
    <source>
        <dbReference type="PROSITE" id="PS50975"/>
    </source>
</evidence>
<keyword evidence="2" id="KW-0067">ATP-binding</keyword>
<dbReference type="SUPFAM" id="SSF56059">
    <property type="entry name" value="Glutathione synthetase ATP-binding domain-like"/>
    <property type="match status" value="1"/>
</dbReference>
<keyword evidence="2" id="KW-0547">Nucleotide-binding</keyword>
<dbReference type="Proteomes" id="UP000518892">
    <property type="component" value="Unassembled WGS sequence"/>
</dbReference>
<dbReference type="GO" id="GO:0046872">
    <property type="term" value="F:metal ion binding"/>
    <property type="evidence" value="ECO:0007669"/>
    <property type="project" value="InterPro"/>
</dbReference>
<organism evidence="4 5">
    <name type="scientific">Halomonas stenophila</name>
    <dbReference type="NCBI Taxonomy" id="795312"/>
    <lineage>
        <taxon>Bacteria</taxon>
        <taxon>Pseudomonadati</taxon>
        <taxon>Pseudomonadota</taxon>
        <taxon>Gammaproteobacteria</taxon>
        <taxon>Oceanospirillales</taxon>
        <taxon>Halomonadaceae</taxon>
        <taxon>Halomonas</taxon>
    </lineage>
</organism>
<proteinExistence type="predicted"/>
<dbReference type="Gene3D" id="3.30.470.20">
    <property type="entry name" value="ATP-grasp fold, B domain"/>
    <property type="match status" value="1"/>
</dbReference>
<dbReference type="AlphaFoldDB" id="A0A7W5ERM2"/>
<dbReference type="RefSeq" id="WP_183382670.1">
    <property type="nucleotide sequence ID" value="NZ_JACHXR010000002.1"/>
</dbReference>
<evidence type="ECO:0000256" key="2">
    <source>
        <dbReference type="PROSITE-ProRule" id="PRU00409"/>
    </source>
</evidence>
<keyword evidence="1" id="KW-0464">Manganese</keyword>
<dbReference type="PANTHER" id="PTHR21621:SF0">
    <property type="entry name" value="BETA-CITRYLGLUTAMATE SYNTHASE B-RELATED"/>
    <property type="match status" value="1"/>
</dbReference>
<dbReference type="PANTHER" id="PTHR21621">
    <property type="entry name" value="RIBOSOMAL PROTEIN S6 MODIFICATION PROTEIN"/>
    <property type="match status" value="1"/>
</dbReference>
<dbReference type="EMBL" id="JACHXR010000002">
    <property type="protein sequence ID" value="MBB3230168.1"/>
    <property type="molecule type" value="Genomic_DNA"/>
</dbReference>
<keyword evidence="4" id="KW-0436">Ligase</keyword>
<protein>
    <submittedName>
        <fullName evidence="4">D-alanine-D-alanine ligase-like ATP-grasp enzyme</fullName>
    </submittedName>
</protein>
<dbReference type="GO" id="GO:0005737">
    <property type="term" value="C:cytoplasm"/>
    <property type="evidence" value="ECO:0007669"/>
    <property type="project" value="TreeGrafter"/>
</dbReference>
<dbReference type="InterPro" id="IPR013651">
    <property type="entry name" value="ATP-grasp_RimK-type"/>
</dbReference>
<dbReference type="Pfam" id="PF08443">
    <property type="entry name" value="RimK"/>
    <property type="match status" value="1"/>
</dbReference>
<dbReference type="PROSITE" id="PS50975">
    <property type="entry name" value="ATP_GRASP"/>
    <property type="match status" value="1"/>
</dbReference>
<dbReference type="GO" id="GO:0005524">
    <property type="term" value="F:ATP binding"/>
    <property type="evidence" value="ECO:0007669"/>
    <property type="project" value="UniProtKB-UniRule"/>
</dbReference>
<evidence type="ECO:0000313" key="5">
    <source>
        <dbReference type="Proteomes" id="UP000518892"/>
    </source>
</evidence>
<comment type="caution">
    <text evidence="4">The sequence shown here is derived from an EMBL/GenBank/DDBJ whole genome shotgun (WGS) entry which is preliminary data.</text>
</comment>
<dbReference type="Gene3D" id="3.30.1490.20">
    <property type="entry name" value="ATP-grasp fold, A domain"/>
    <property type="match status" value="1"/>
</dbReference>
<dbReference type="GO" id="GO:0009432">
    <property type="term" value="P:SOS response"/>
    <property type="evidence" value="ECO:0007669"/>
    <property type="project" value="TreeGrafter"/>
</dbReference>
<sequence>MDDFVSWPQPFSATAVKDAYGKPLCGYCISLEAWRRGLAVKVKHADYNKYTISSKDKTLTFNKSLLVKDRNRIRKLSKDKHRVKELLSQYGVNVPRGEVFGPDAILDDALSYAKSIGYPVVVKPLVGSLGDGVFTNIATDEELVTYYKYLKEEANESSVIVEKHFSGNDYRAFVIGDEAVAIVKRIPANVKGDGKSTIDQLISKKNAFKKLNPFLSKGLIKKDREVHDYINKSGYSLDSVLPEGEVLFLRGKANASAGGDTVDFTDRIPQRVKDAAVLAVKAIDGLEHCGVDVLFDEESEEYCILELNTRAQIGVNMYPVEGEGRNVPALLVDHYFPESKGKSAKFSTRIAFNNQKVRNALRGSVIDEVSISPFPRLSSILRRRFVFSCSRVSPATASDRVARLAKRYGILGFVRSPSEGKIEVVAVGARQKVIDFKNKAVSRMALSIEEEAKWRRTVKNCFERL</sequence>
<gene>
    <name evidence="4" type="ORF">FHR97_001002</name>
</gene>
<evidence type="ECO:0000256" key="1">
    <source>
        <dbReference type="ARBA" id="ARBA00023211"/>
    </source>
</evidence>
<evidence type="ECO:0000313" key="4">
    <source>
        <dbReference type="EMBL" id="MBB3230168.1"/>
    </source>
</evidence>
<feature type="domain" description="ATP-grasp" evidence="3">
    <location>
        <begin position="84"/>
        <end position="336"/>
    </location>
</feature>